<dbReference type="InterPro" id="IPR036271">
    <property type="entry name" value="Tet_transcr_reg_TetR-rel_C_sf"/>
</dbReference>
<keyword evidence="1" id="KW-0805">Transcription regulation</keyword>
<dbReference type="InterPro" id="IPR049445">
    <property type="entry name" value="TetR_SbtR-like_C"/>
</dbReference>
<dbReference type="SUPFAM" id="SSF46689">
    <property type="entry name" value="Homeodomain-like"/>
    <property type="match status" value="1"/>
</dbReference>
<feature type="region of interest" description="Disordered" evidence="5">
    <location>
        <begin position="1"/>
        <end position="22"/>
    </location>
</feature>
<protein>
    <submittedName>
        <fullName evidence="7">TetR/AcrR family transcriptional regulator</fullName>
    </submittedName>
</protein>
<dbReference type="Proteomes" id="UP001500618">
    <property type="component" value="Unassembled WGS sequence"/>
</dbReference>
<feature type="DNA-binding region" description="H-T-H motif" evidence="4">
    <location>
        <begin position="45"/>
        <end position="64"/>
    </location>
</feature>
<dbReference type="PROSITE" id="PS50977">
    <property type="entry name" value="HTH_TETR_2"/>
    <property type="match status" value="1"/>
</dbReference>
<dbReference type="Pfam" id="PF00440">
    <property type="entry name" value="TetR_N"/>
    <property type="match status" value="1"/>
</dbReference>
<evidence type="ECO:0000313" key="8">
    <source>
        <dbReference type="Proteomes" id="UP001500618"/>
    </source>
</evidence>
<dbReference type="PANTHER" id="PTHR30055:SF234">
    <property type="entry name" value="HTH-TYPE TRANSCRIPTIONAL REGULATOR BETI"/>
    <property type="match status" value="1"/>
</dbReference>
<dbReference type="InterPro" id="IPR009057">
    <property type="entry name" value="Homeodomain-like_sf"/>
</dbReference>
<proteinExistence type="predicted"/>
<sequence length="220" mass="24198">MHDQVMPPADSPPRGRAPRADAARNAERILESARLAFAQDGPQVRLEEIAKRAGVGVATLYRHYPRKEDLITAIFNWQYEEKVGPVVRRARTDDDPWRALVMLLEAGLEMAEQEANIFAAAKETGSLLAGLASEFFGTIATVVQRGQEAGLVRADLDADDLPRLVFMLVSTIRLTPEPSGGWRRYLALMLDALRPAAATDLPPAPKLWFSPYHPPADGCS</sequence>
<dbReference type="RefSeq" id="WP_279581014.1">
    <property type="nucleotide sequence ID" value="NZ_BAAANY010000013.1"/>
</dbReference>
<keyword evidence="8" id="KW-1185">Reference proteome</keyword>
<dbReference type="PRINTS" id="PR00455">
    <property type="entry name" value="HTHTETR"/>
</dbReference>
<evidence type="ECO:0000256" key="2">
    <source>
        <dbReference type="ARBA" id="ARBA00023125"/>
    </source>
</evidence>
<dbReference type="InterPro" id="IPR050109">
    <property type="entry name" value="HTH-type_TetR-like_transc_reg"/>
</dbReference>
<evidence type="ECO:0000313" key="7">
    <source>
        <dbReference type="EMBL" id="GAA1685031.1"/>
    </source>
</evidence>
<dbReference type="Pfam" id="PF21597">
    <property type="entry name" value="TetR_C_43"/>
    <property type="match status" value="1"/>
</dbReference>
<comment type="caution">
    <text evidence="7">The sequence shown here is derived from an EMBL/GenBank/DDBJ whole genome shotgun (WGS) entry which is preliminary data.</text>
</comment>
<keyword evidence="3" id="KW-0804">Transcription</keyword>
<reference evidence="7 8" key="1">
    <citation type="journal article" date="2019" name="Int. J. Syst. Evol. Microbiol.">
        <title>The Global Catalogue of Microorganisms (GCM) 10K type strain sequencing project: providing services to taxonomists for standard genome sequencing and annotation.</title>
        <authorList>
            <consortium name="The Broad Institute Genomics Platform"/>
            <consortium name="The Broad Institute Genome Sequencing Center for Infectious Disease"/>
            <person name="Wu L."/>
            <person name="Ma J."/>
        </authorList>
    </citation>
    <scope>NUCLEOTIDE SEQUENCE [LARGE SCALE GENOMIC DNA]</scope>
    <source>
        <strain evidence="7 8">JCM 14718</strain>
    </source>
</reference>
<dbReference type="EMBL" id="BAAANY010000013">
    <property type="protein sequence ID" value="GAA1685031.1"/>
    <property type="molecule type" value="Genomic_DNA"/>
</dbReference>
<evidence type="ECO:0000256" key="4">
    <source>
        <dbReference type="PROSITE-ProRule" id="PRU00335"/>
    </source>
</evidence>
<evidence type="ECO:0000256" key="3">
    <source>
        <dbReference type="ARBA" id="ARBA00023163"/>
    </source>
</evidence>
<dbReference type="InterPro" id="IPR001647">
    <property type="entry name" value="HTH_TetR"/>
</dbReference>
<accession>A0ABN2HBV7</accession>
<evidence type="ECO:0000256" key="1">
    <source>
        <dbReference type="ARBA" id="ARBA00023015"/>
    </source>
</evidence>
<keyword evidence="2 4" id="KW-0238">DNA-binding</keyword>
<dbReference type="PANTHER" id="PTHR30055">
    <property type="entry name" value="HTH-TYPE TRANSCRIPTIONAL REGULATOR RUTR"/>
    <property type="match status" value="1"/>
</dbReference>
<name>A0ABN2HBV7_9ACTN</name>
<evidence type="ECO:0000259" key="6">
    <source>
        <dbReference type="PROSITE" id="PS50977"/>
    </source>
</evidence>
<organism evidence="7 8">
    <name type="scientific">Fodinicola feengrottensis</name>
    <dbReference type="NCBI Taxonomy" id="435914"/>
    <lineage>
        <taxon>Bacteria</taxon>
        <taxon>Bacillati</taxon>
        <taxon>Actinomycetota</taxon>
        <taxon>Actinomycetes</taxon>
        <taxon>Mycobacteriales</taxon>
        <taxon>Fodinicola</taxon>
    </lineage>
</organism>
<dbReference type="Gene3D" id="1.10.357.10">
    <property type="entry name" value="Tetracycline Repressor, domain 2"/>
    <property type="match status" value="1"/>
</dbReference>
<feature type="domain" description="HTH tetR-type" evidence="6">
    <location>
        <begin position="23"/>
        <end position="82"/>
    </location>
</feature>
<evidence type="ECO:0000256" key="5">
    <source>
        <dbReference type="SAM" id="MobiDB-lite"/>
    </source>
</evidence>
<gene>
    <name evidence="7" type="ORF">GCM10009765_37960</name>
</gene>
<dbReference type="SUPFAM" id="SSF48498">
    <property type="entry name" value="Tetracyclin repressor-like, C-terminal domain"/>
    <property type="match status" value="1"/>
</dbReference>